<sequence>MIMEVDFVTSSMLEEETVEADENNDISNFEGERCGICMDIIIDRGVLDCCQHWFCFGCIDNWATITNLCPLCQNEFQLITCVPVYDITGNNKVDDDSFSRDDEWSVEGKNNTLSFPSYYIDENAVICLDGDGCKIRSGSAIIDEDSNLDTSIACDSCDIWYHAFCVGFDPEGTSEDTWLCPRCVVGEVPHESEVIMIQRPNNLYGSESSHTSFSAGATFSGKLSISVADAGETAVVVSMVEGNKSTEEATENLHPALEVDKDLKIDAVDSHSFRSETTSSEKNDCKPILEGQRLELSLSHDSFFSLPSTSSVFSEFKTSCADGAVNQTNSSDGVKDSLRKLLNGSNGGNELSERETSIGLHLGLSVGSFFSVEHLENNGTEDQGTADVQQQSLSEESLLKDEKILPDATEEAVIGLKRKHTDCSDDVLKTAVDKEDVANNEVAAFEKKIRTKGKFQMTHKDQPSDILLDDSSSCPTWNAICKDVKLQKSPEDEDVPSDIMSVVKGISRRPFKGLSCQSSADKSSKERENAAGLRVKKIMRRVTEDKESSNVVQKLRTEIREAVRNKSSADIGENLFDPKLLAAFRTAVAGPTTEAVEKLPLSALKAKKSMLQKGKIRENLTKKIYGNSNGRRRRAWDRDCEVEFWKHRCMRTTKPEKVATLKSVLDLLRKNTQGLERGQASEECQTANPILSRLYLADTSVFPRKDDIKPLSALATSNIGQSKGQFISMEKSQSPCVDDCAQKLSQANKVSFKPAVPSVCDKGSKDKFPSSKDIAASCKAQPDKASHRNFQGSLGGAKVNSKKETGVQSDDKKIDKRKWALEVLARKKAATCTNVTHERQEDSAILKGNYPLLAQLPKDMRPVLAPSRHNKIPLSVRQTQLYRLTEHFLRKVNLPEIYRTAETELAVADAINIEKKVADKSNSKVVYLNLCSQEIMHHSDNSESIRAKESDSSTWSLLLVDQSEQASDKLSTDPAVRDALRNAGLLSDSPPSSPCHNEEAFDEVDDSSLQNKEEGPDNIFEIDSHPEVDIYGDFEYDLEDEDYIGAAAMTVPKLQTEESESRMKVVFSTLQSERLNDVQDFEDHKTLGDVEESKHSLPLSKGHVDGGTINSTIEGGTDNPCAPPELLPGEEPSLTECEELYGPDKEPLMHKFPEESLRKLYGQVPVEAPAEKDDSSQVRHAIDASFGQNSCDGQISSNHSQTSENIPRKDKSKIETDKQFDVINSVSKKVETYIKEHIRPLCKSGIITVEQYRWAVAKTTDKVMKYHLNAKNANFLIKEGDKVKKLAEQYIETAQQKEKSDLL</sequence>
<feature type="region of interest" description="Disordered" evidence="5">
    <location>
        <begin position="983"/>
        <end position="1020"/>
    </location>
</feature>
<comment type="caution">
    <text evidence="8">The sequence shown here is derived from an EMBL/GenBank/DDBJ whole genome shotgun (WGS) entry which is preliminary data.</text>
</comment>
<feature type="domain" description="PHD-type" evidence="6">
    <location>
        <begin position="66"/>
        <end position="186"/>
    </location>
</feature>
<feature type="compositionally biased region" description="Polar residues" evidence="5">
    <location>
        <begin position="1187"/>
        <end position="1205"/>
    </location>
</feature>
<evidence type="ECO:0000256" key="5">
    <source>
        <dbReference type="SAM" id="MobiDB-lite"/>
    </source>
</evidence>
<dbReference type="SMART" id="SM00249">
    <property type="entry name" value="PHD"/>
    <property type="match status" value="1"/>
</dbReference>
<gene>
    <name evidence="8" type="ORF">P3X46_030177</name>
</gene>
<evidence type="ECO:0000313" key="9">
    <source>
        <dbReference type="Proteomes" id="UP001174677"/>
    </source>
</evidence>
<dbReference type="Pfam" id="PF00628">
    <property type="entry name" value="PHD"/>
    <property type="match status" value="1"/>
</dbReference>
<keyword evidence="2 4" id="KW-0863">Zinc-finger</keyword>
<evidence type="ECO:0008006" key="10">
    <source>
        <dbReference type="Google" id="ProtNLM"/>
    </source>
</evidence>
<dbReference type="PROSITE" id="PS00518">
    <property type="entry name" value="ZF_RING_1"/>
    <property type="match status" value="1"/>
</dbReference>
<dbReference type="InterPro" id="IPR017907">
    <property type="entry name" value="Znf_RING_CS"/>
</dbReference>
<feature type="region of interest" description="Disordered" evidence="5">
    <location>
        <begin position="1187"/>
        <end position="1213"/>
    </location>
</feature>
<dbReference type="InterPro" id="IPR011011">
    <property type="entry name" value="Znf_FYVE_PHD"/>
</dbReference>
<feature type="domain" description="RING-type" evidence="7">
    <location>
        <begin position="34"/>
        <end position="73"/>
    </location>
</feature>
<protein>
    <recommendedName>
        <fullName evidence="10">RING-type domain-containing protein</fullName>
    </recommendedName>
</protein>
<dbReference type="SMART" id="SM00184">
    <property type="entry name" value="RING"/>
    <property type="match status" value="2"/>
</dbReference>
<keyword evidence="3" id="KW-0862">Zinc</keyword>
<dbReference type="SUPFAM" id="SSF57850">
    <property type="entry name" value="RING/U-box"/>
    <property type="match status" value="1"/>
</dbReference>
<keyword evidence="9" id="KW-1185">Reference proteome</keyword>
<evidence type="ECO:0000256" key="2">
    <source>
        <dbReference type="ARBA" id="ARBA00022771"/>
    </source>
</evidence>
<dbReference type="InterPro" id="IPR001965">
    <property type="entry name" value="Znf_PHD"/>
</dbReference>
<dbReference type="SUPFAM" id="SSF57903">
    <property type="entry name" value="FYVE/PHD zinc finger"/>
    <property type="match status" value="1"/>
</dbReference>
<dbReference type="Gene3D" id="3.30.40.10">
    <property type="entry name" value="Zinc/RING finger domain, C3HC4 (zinc finger)"/>
    <property type="match status" value="2"/>
</dbReference>
<dbReference type="InterPro" id="IPR013083">
    <property type="entry name" value="Znf_RING/FYVE/PHD"/>
</dbReference>
<evidence type="ECO:0000256" key="4">
    <source>
        <dbReference type="PROSITE-ProRule" id="PRU00175"/>
    </source>
</evidence>
<feature type="region of interest" description="Disordered" evidence="5">
    <location>
        <begin position="778"/>
        <end position="810"/>
    </location>
</feature>
<dbReference type="EMBL" id="JARPOI010000016">
    <property type="protein sequence ID" value="KAJ9148083.1"/>
    <property type="molecule type" value="Genomic_DNA"/>
</dbReference>
<dbReference type="InterPro" id="IPR019787">
    <property type="entry name" value="Znf_PHD-finger"/>
</dbReference>
<dbReference type="PANTHER" id="PTHR15315:SF26">
    <property type="entry name" value="E3 UBIQUITIN-PROTEIN LIGASE NRDP1"/>
    <property type="match status" value="1"/>
</dbReference>
<evidence type="ECO:0000259" key="6">
    <source>
        <dbReference type="PROSITE" id="PS50016"/>
    </source>
</evidence>
<organism evidence="8 9">
    <name type="scientific">Hevea brasiliensis</name>
    <name type="common">Para rubber tree</name>
    <name type="synonym">Siphonia brasiliensis</name>
    <dbReference type="NCBI Taxonomy" id="3981"/>
    <lineage>
        <taxon>Eukaryota</taxon>
        <taxon>Viridiplantae</taxon>
        <taxon>Streptophyta</taxon>
        <taxon>Embryophyta</taxon>
        <taxon>Tracheophyta</taxon>
        <taxon>Spermatophyta</taxon>
        <taxon>Magnoliopsida</taxon>
        <taxon>eudicotyledons</taxon>
        <taxon>Gunneridae</taxon>
        <taxon>Pentapetalae</taxon>
        <taxon>rosids</taxon>
        <taxon>fabids</taxon>
        <taxon>Malpighiales</taxon>
        <taxon>Euphorbiaceae</taxon>
        <taxon>Crotonoideae</taxon>
        <taxon>Micrandreae</taxon>
        <taxon>Hevea</taxon>
    </lineage>
</organism>
<evidence type="ECO:0000313" key="8">
    <source>
        <dbReference type="EMBL" id="KAJ9148083.1"/>
    </source>
</evidence>
<keyword evidence="1" id="KW-0479">Metal-binding</keyword>
<name>A0ABQ9KXP1_HEVBR</name>
<dbReference type="Proteomes" id="UP001174677">
    <property type="component" value="Chromosome 16"/>
</dbReference>
<feature type="compositionally biased region" description="Basic and acidic residues" evidence="5">
    <location>
        <begin position="801"/>
        <end position="810"/>
    </location>
</feature>
<dbReference type="PROSITE" id="PS50016">
    <property type="entry name" value="ZF_PHD_2"/>
    <property type="match status" value="1"/>
</dbReference>
<accession>A0ABQ9KXP1</accession>
<evidence type="ECO:0000256" key="1">
    <source>
        <dbReference type="ARBA" id="ARBA00022723"/>
    </source>
</evidence>
<dbReference type="PANTHER" id="PTHR15315">
    <property type="entry name" value="RING FINGER PROTEIN 41, 151"/>
    <property type="match status" value="1"/>
</dbReference>
<dbReference type="InterPro" id="IPR001841">
    <property type="entry name" value="Znf_RING"/>
</dbReference>
<proteinExistence type="predicted"/>
<reference evidence="8" key="1">
    <citation type="journal article" date="2023" name="Plant Biotechnol. J.">
        <title>Chromosome-level wild Hevea brasiliensis genome provides new tools for genomic-assisted breeding and valuable loci to elevate rubber yield.</title>
        <authorList>
            <person name="Cheng H."/>
            <person name="Song X."/>
            <person name="Hu Y."/>
            <person name="Wu T."/>
            <person name="Yang Q."/>
            <person name="An Z."/>
            <person name="Feng S."/>
            <person name="Deng Z."/>
            <person name="Wu W."/>
            <person name="Zeng X."/>
            <person name="Tu M."/>
            <person name="Wang X."/>
            <person name="Huang H."/>
        </authorList>
    </citation>
    <scope>NUCLEOTIDE SEQUENCE</scope>
    <source>
        <strain evidence="8">MT/VB/25A 57/8</strain>
    </source>
</reference>
<evidence type="ECO:0000256" key="3">
    <source>
        <dbReference type="ARBA" id="ARBA00022833"/>
    </source>
</evidence>
<dbReference type="PROSITE" id="PS50089">
    <property type="entry name" value="ZF_RING_2"/>
    <property type="match status" value="1"/>
</dbReference>
<evidence type="ECO:0000259" key="7">
    <source>
        <dbReference type="PROSITE" id="PS50089"/>
    </source>
</evidence>
<dbReference type="Pfam" id="PF13639">
    <property type="entry name" value="zf-RING_2"/>
    <property type="match status" value="1"/>
</dbReference>